<gene>
    <name evidence="2" type="ORF">HaLaN_15034</name>
</gene>
<accession>A0A699Z7X0</accession>
<dbReference type="Proteomes" id="UP000485058">
    <property type="component" value="Unassembled WGS sequence"/>
</dbReference>
<comment type="caution">
    <text evidence="2">The sequence shown here is derived from an EMBL/GenBank/DDBJ whole genome shotgun (WGS) entry which is preliminary data.</text>
</comment>
<reference evidence="2 3" key="1">
    <citation type="submission" date="2020-02" db="EMBL/GenBank/DDBJ databases">
        <title>Draft genome sequence of Haematococcus lacustris strain NIES-144.</title>
        <authorList>
            <person name="Morimoto D."/>
            <person name="Nakagawa S."/>
            <person name="Yoshida T."/>
            <person name="Sawayama S."/>
        </authorList>
    </citation>
    <scope>NUCLEOTIDE SEQUENCE [LARGE SCALE GENOMIC DNA]</scope>
    <source>
        <strain evidence="2 3">NIES-144</strain>
    </source>
</reference>
<evidence type="ECO:0000313" key="2">
    <source>
        <dbReference type="EMBL" id="GFH18261.1"/>
    </source>
</evidence>
<sequence length="22" mass="2577">MFDSTQAAEVMGPRTQTRERHQ</sequence>
<dbReference type="AlphaFoldDB" id="A0A699Z7X0"/>
<keyword evidence="3" id="KW-1185">Reference proteome</keyword>
<proteinExistence type="predicted"/>
<protein>
    <submittedName>
        <fullName evidence="2">Uncharacterized protein</fullName>
    </submittedName>
</protein>
<evidence type="ECO:0000256" key="1">
    <source>
        <dbReference type="SAM" id="MobiDB-lite"/>
    </source>
</evidence>
<name>A0A699Z7X0_HAELA</name>
<dbReference type="EMBL" id="BLLF01001273">
    <property type="protein sequence ID" value="GFH18261.1"/>
    <property type="molecule type" value="Genomic_DNA"/>
</dbReference>
<feature type="region of interest" description="Disordered" evidence="1">
    <location>
        <begin position="1"/>
        <end position="22"/>
    </location>
</feature>
<evidence type="ECO:0000313" key="3">
    <source>
        <dbReference type="Proteomes" id="UP000485058"/>
    </source>
</evidence>
<organism evidence="2 3">
    <name type="scientific">Haematococcus lacustris</name>
    <name type="common">Green alga</name>
    <name type="synonym">Haematococcus pluvialis</name>
    <dbReference type="NCBI Taxonomy" id="44745"/>
    <lineage>
        <taxon>Eukaryota</taxon>
        <taxon>Viridiplantae</taxon>
        <taxon>Chlorophyta</taxon>
        <taxon>core chlorophytes</taxon>
        <taxon>Chlorophyceae</taxon>
        <taxon>CS clade</taxon>
        <taxon>Chlamydomonadales</taxon>
        <taxon>Haematococcaceae</taxon>
        <taxon>Haematococcus</taxon>
    </lineage>
</organism>